<name>A0AAV5AP82_9AGAM</name>
<dbReference type="Proteomes" id="UP001050691">
    <property type="component" value="Unassembled WGS sequence"/>
</dbReference>
<protein>
    <submittedName>
        <fullName evidence="1">Uncharacterized protein</fullName>
    </submittedName>
</protein>
<organism evidence="1 2">
    <name type="scientific">Clathrus columnatus</name>
    <dbReference type="NCBI Taxonomy" id="1419009"/>
    <lineage>
        <taxon>Eukaryota</taxon>
        <taxon>Fungi</taxon>
        <taxon>Dikarya</taxon>
        <taxon>Basidiomycota</taxon>
        <taxon>Agaricomycotina</taxon>
        <taxon>Agaricomycetes</taxon>
        <taxon>Phallomycetidae</taxon>
        <taxon>Phallales</taxon>
        <taxon>Clathraceae</taxon>
        <taxon>Clathrus</taxon>
    </lineage>
</organism>
<sequence>MARPMQPHKLRFGQSNLFRPRHAPVVVIAVPPVAAAPIPQIPDAPAVQDLPLINTMKTSNRRLLNEEHAE</sequence>
<gene>
    <name evidence="1" type="ORF">Clacol_007976</name>
</gene>
<accession>A0AAV5AP82</accession>
<proteinExistence type="predicted"/>
<comment type="caution">
    <text evidence="1">The sequence shown here is derived from an EMBL/GenBank/DDBJ whole genome shotgun (WGS) entry which is preliminary data.</text>
</comment>
<reference evidence="1" key="1">
    <citation type="submission" date="2021-10" db="EMBL/GenBank/DDBJ databases">
        <title>De novo Genome Assembly of Clathrus columnatus (Basidiomycota, Fungi) Using Illumina and Nanopore Sequence Data.</title>
        <authorList>
            <person name="Ogiso-Tanaka E."/>
            <person name="Itagaki H."/>
            <person name="Hosoya T."/>
            <person name="Hosaka K."/>
        </authorList>
    </citation>
    <scope>NUCLEOTIDE SEQUENCE</scope>
    <source>
        <strain evidence="1">MO-923</strain>
    </source>
</reference>
<evidence type="ECO:0000313" key="1">
    <source>
        <dbReference type="EMBL" id="GJJ13720.1"/>
    </source>
</evidence>
<dbReference type="AlphaFoldDB" id="A0AAV5AP82"/>
<keyword evidence="2" id="KW-1185">Reference proteome</keyword>
<dbReference type="EMBL" id="BPWL01000009">
    <property type="protein sequence ID" value="GJJ13720.1"/>
    <property type="molecule type" value="Genomic_DNA"/>
</dbReference>
<evidence type="ECO:0000313" key="2">
    <source>
        <dbReference type="Proteomes" id="UP001050691"/>
    </source>
</evidence>